<accession>A0ABV9UGG4</accession>
<gene>
    <name evidence="2" type="ORF">ACFPFX_04640</name>
</gene>
<reference evidence="3" key="1">
    <citation type="journal article" date="2019" name="Int. J. Syst. Evol. Microbiol.">
        <title>The Global Catalogue of Microorganisms (GCM) 10K type strain sequencing project: providing services to taxonomists for standard genome sequencing and annotation.</title>
        <authorList>
            <consortium name="The Broad Institute Genomics Platform"/>
            <consortium name="The Broad Institute Genome Sequencing Center for Infectious Disease"/>
            <person name="Wu L."/>
            <person name="Ma J."/>
        </authorList>
    </citation>
    <scope>NUCLEOTIDE SEQUENCE [LARGE SCALE GENOMIC DNA]</scope>
    <source>
        <strain evidence="3">CCM 7224</strain>
    </source>
</reference>
<dbReference type="PANTHER" id="PTHR43014:SF2">
    <property type="entry name" value="MERCURIC REDUCTASE"/>
    <property type="match status" value="1"/>
</dbReference>
<evidence type="ECO:0000313" key="2">
    <source>
        <dbReference type="EMBL" id="MFC4955582.1"/>
    </source>
</evidence>
<dbReference type="SUPFAM" id="SSF51905">
    <property type="entry name" value="FAD/NAD(P)-binding domain"/>
    <property type="match status" value="1"/>
</dbReference>
<organism evidence="2 3">
    <name type="scientific">Streptomyces mauvecolor</name>
    <dbReference type="NCBI Taxonomy" id="58345"/>
    <lineage>
        <taxon>Bacteria</taxon>
        <taxon>Bacillati</taxon>
        <taxon>Actinomycetota</taxon>
        <taxon>Actinomycetes</taxon>
        <taxon>Kitasatosporales</taxon>
        <taxon>Streptomycetaceae</taxon>
        <taxon>Streptomyces</taxon>
    </lineage>
</organism>
<comment type="caution">
    <text evidence="2">The sequence shown here is derived from an EMBL/GenBank/DDBJ whole genome shotgun (WGS) entry which is preliminary data.</text>
</comment>
<dbReference type="PANTHER" id="PTHR43014">
    <property type="entry name" value="MERCURIC REDUCTASE"/>
    <property type="match status" value="1"/>
</dbReference>
<dbReference type="Proteomes" id="UP001595834">
    <property type="component" value="Unassembled WGS sequence"/>
</dbReference>
<dbReference type="PRINTS" id="PR00469">
    <property type="entry name" value="PNDRDTASEII"/>
</dbReference>
<sequence length="303" mass="31529">MSAPPFETDLVVVGAGPAGVAAAVMAASLGLRTVVVEPGLVGGKLHAVKALENVSGGWSTGPQLAEALASDLLRLQQTNRCSVVQARAVAVNGHDDRAEVALTDGRILTAQAIVVATGVAALTPSDAGWVSAPPEAPAPLLWRTNPKDLSAPAYVLGGDRPLGTWLRAHSETSVKLHILYPPADDYKVAEIAGNPGVHLMPVSHAALSQPDFGGGWSIDVKDRRGERKTYVAAAVLNNLGNKPTALEGLTMGADGYCPPELQHQRVRIAGDLRSSRYQRIATAQGSGAEAVLAYYYATALQQA</sequence>
<dbReference type="InterPro" id="IPR036188">
    <property type="entry name" value="FAD/NAD-bd_sf"/>
</dbReference>
<evidence type="ECO:0000313" key="3">
    <source>
        <dbReference type="Proteomes" id="UP001595834"/>
    </source>
</evidence>
<dbReference type="PRINTS" id="PR00368">
    <property type="entry name" value="FADPNR"/>
</dbReference>
<name>A0ABV9UGG4_9ACTN</name>
<dbReference type="EMBL" id="JBHSIZ010000005">
    <property type="protein sequence ID" value="MFC4955582.1"/>
    <property type="molecule type" value="Genomic_DNA"/>
</dbReference>
<dbReference type="RefSeq" id="WP_344370405.1">
    <property type="nucleotide sequence ID" value="NZ_BAAASQ010000001.1"/>
</dbReference>
<keyword evidence="3" id="KW-1185">Reference proteome</keyword>
<evidence type="ECO:0000259" key="1">
    <source>
        <dbReference type="Pfam" id="PF07992"/>
    </source>
</evidence>
<dbReference type="Gene3D" id="3.50.50.60">
    <property type="entry name" value="FAD/NAD(P)-binding domain"/>
    <property type="match status" value="2"/>
</dbReference>
<protein>
    <submittedName>
        <fullName evidence="2">FAD-dependent oxidoreductase</fullName>
    </submittedName>
</protein>
<dbReference type="InterPro" id="IPR023753">
    <property type="entry name" value="FAD/NAD-binding_dom"/>
</dbReference>
<dbReference type="Pfam" id="PF07992">
    <property type="entry name" value="Pyr_redox_2"/>
    <property type="match status" value="1"/>
</dbReference>
<proteinExistence type="predicted"/>
<feature type="domain" description="FAD/NAD(P)-binding" evidence="1">
    <location>
        <begin position="9"/>
        <end position="124"/>
    </location>
</feature>